<keyword evidence="3" id="KW-1185">Reference proteome</keyword>
<evidence type="ECO:0000313" key="3">
    <source>
        <dbReference type="Proteomes" id="UP000186040"/>
    </source>
</evidence>
<feature type="region of interest" description="Disordered" evidence="1">
    <location>
        <begin position="142"/>
        <end position="163"/>
    </location>
</feature>
<dbReference type="RefSeq" id="WP_075973264.1">
    <property type="nucleotide sequence ID" value="NZ_MKQR01000005.1"/>
</dbReference>
<protein>
    <submittedName>
        <fullName evidence="2">Uncharacterized protein</fullName>
    </submittedName>
</protein>
<comment type="caution">
    <text evidence="2">The sequence shown here is derived from an EMBL/GenBank/DDBJ whole genome shotgun (WGS) entry which is preliminary data.</text>
</comment>
<sequence>MHATRSDGSDLSADFSITPHGDTLSLLLESAGGKVQGSDRPRNADYLEALTLLLRRLAARNAVILQAYVDSRNVQHLPIDDRSVIDAPVHLDEGTDPDLAQSVLPWHLLGWTLTTAHNLSRSAALPRTPRCRERGSARLWRPARAGAQRPSTQADTRSCLPHPRAVGRLPDHLSLLDGRSCAAHRPGTAAYFAWHRENKFTG</sequence>
<evidence type="ECO:0000256" key="1">
    <source>
        <dbReference type="SAM" id="MobiDB-lite"/>
    </source>
</evidence>
<dbReference type="EMBL" id="MKQR01000005">
    <property type="protein sequence ID" value="OLR95031.1"/>
    <property type="molecule type" value="Genomic_DNA"/>
</dbReference>
<dbReference type="OrthoDB" id="3650427at2"/>
<gene>
    <name evidence="2" type="ORF">BJP25_08720</name>
</gene>
<proteinExistence type="predicted"/>
<organism evidence="2 3">
    <name type="scientific">Actinokineospora bangkokensis</name>
    <dbReference type="NCBI Taxonomy" id="1193682"/>
    <lineage>
        <taxon>Bacteria</taxon>
        <taxon>Bacillati</taxon>
        <taxon>Actinomycetota</taxon>
        <taxon>Actinomycetes</taxon>
        <taxon>Pseudonocardiales</taxon>
        <taxon>Pseudonocardiaceae</taxon>
        <taxon>Actinokineospora</taxon>
    </lineage>
</organism>
<reference evidence="2 3" key="1">
    <citation type="submission" date="2016-10" db="EMBL/GenBank/DDBJ databases">
        <title>The Draft Genome Sequence of Actinokineospora bangkokensis 44EHWT reveals the biosynthetic pathway of antifungal compounds Thailandins with unusual extender unit butylmalonyl-CoA.</title>
        <authorList>
            <person name="Greule A."/>
            <person name="Intra B."/>
            <person name="Flemming S."/>
            <person name="Rommel M.G."/>
            <person name="Panbangred W."/>
            <person name="Bechthold A."/>
        </authorList>
    </citation>
    <scope>NUCLEOTIDE SEQUENCE [LARGE SCALE GENOMIC DNA]</scope>
    <source>
        <strain evidence="2 3">44EHW</strain>
    </source>
</reference>
<accession>A0A1Q9LSQ6</accession>
<dbReference type="AlphaFoldDB" id="A0A1Q9LSQ6"/>
<evidence type="ECO:0000313" key="2">
    <source>
        <dbReference type="EMBL" id="OLR95031.1"/>
    </source>
</evidence>
<name>A0A1Q9LSQ6_9PSEU</name>
<dbReference type="Proteomes" id="UP000186040">
    <property type="component" value="Unassembled WGS sequence"/>
</dbReference>